<organism evidence="8 9">
    <name type="scientific">Insolitispirillum peregrinum</name>
    <dbReference type="NCBI Taxonomy" id="80876"/>
    <lineage>
        <taxon>Bacteria</taxon>
        <taxon>Pseudomonadati</taxon>
        <taxon>Pseudomonadota</taxon>
        <taxon>Alphaproteobacteria</taxon>
        <taxon>Rhodospirillales</taxon>
        <taxon>Novispirillaceae</taxon>
        <taxon>Insolitispirillum</taxon>
    </lineage>
</organism>
<dbReference type="GO" id="GO:0008168">
    <property type="term" value="F:methyltransferase activity"/>
    <property type="evidence" value="ECO:0007669"/>
    <property type="project" value="UniProtKB-KW"/>
</dbReference>
<dbReference type="EMBL" id="FTOA01000005">
    <property type="protein sequence ID" value="SIT02215.1"/>
    <property type="molecule type" value="Genomic_DNA"/>
</dbReference>
<comment type="pathway">
    <text evidence="1">Cofactor biosynthesis; adenosylcobalamin biosynthesis.</text>
</comment>
<dbReference type="CDD" id="cd11646">
    <property type="entry name" value="Precorrin_3B_C17_MT"/>
    <property type="match status" value="1"/>
</dbReference>
<dbReference type="InterPro" id="IPR051810">
    <property type="entry name" value="Precorrin_MeTrfase"/>
</dbReference>
<dbReference type="STRING" id="80876.SAMN05421779_105384"/>
<sequence length="547" mass="58035">MAAILILGQGSLPTARRLQAALPEAVIYGLKGRVTGADRVYDGFGETLRELYQRDVPIIALCASGIIIRSLAPLLQNKRVEPPVLAVAEDGSAVVPLLGGLRGVNDLARRIGAALGQAPAITTTGEVRLALTLEHPPSGYVLRNPADGKAFMSDVLAGETVRVIGQAPWLAASRLVNDPNGRLILRVTTEDHQPEVGELVFHPRSLVLAAREVSDDLPQQVQAALAAERLAVQAVACLLVPVVAAGQPAAHQAAALLGCPLRFGDADLPDARHHGPIAIAQASDPTALSLPGLRQGRLAVIGLGPGAADLMAPAVKDELHRAGHLIGYDPYLQMAGPFRPDQVVHGSDNRVEMDRARHALQLAAAGERVVVVSSGDPGVFAMATAVMEALHASDDPLWHGVDLVVLPGISAAQAAAARAGAPLGHDFCTLSLSDNLKPWSVILDRLIHAAQADLVLALYNPLSRARPWQLGEALELLRRYRAPETVVVLGRDVGRPAEAMTITTLRELHPQQVDMRTVVIIGSSLTRHFPRGAGGQWAYTPRWYPNQ</sequence>
<dbReference type="SUPFAM" id="SSF53790">
    <property type="entry name" value="Tetrapyrrole methylase"/>
    <property type="match status" value="1"/>
</dbReference>
<dbReference type="Gene3D" id="3.40.1010.10">
    <property type="entry name" value="Cobalt-precorrin-4 Transmethylase, Domain 1"/>
    <property type="match status" value="1"/>
</dbReference>
<proteinExistence type="predicted"/>
<evidence type="ECO:0000256" key="4">
    <source>
        <dbReference type="ARBA" id="ARBA00022679"/>
    </source>
</evidence>
<reference evidence="8 9" key="1">
    <citation type="submission" date="2017-01" db="EMBL/GenBank/DDBJ databases">
        <authorList>
            <person name="Mah S.A."/>
            <person name="Swanson W.J."/>
            <person name="Moy G.W."/>
            <person name="Vacquier V.D."/>
        </authorList>
    </citation>
    <scope>NUCLEOTIDE SEQUENCE [LARGE SCALE GENOMIC DNA]</scope>
    <source>
        <strain evidence="8 9">DSM 11589</strain>
    </source>
</reference>
<keyword evidence="4 8" id="KW-0808">Transferase</keyword>
<dbReference type="InterPro" id="IPR014776">
    <property type="entry name" value="4pyrrole_Mease_sub2"/>
</dbReference>
<dbReference type="InterPro" id="IPR000878">
    <property type="entry name" value="4pyrrol_Mease"/>
</dbReference>
<evidence type="ECO:0000256" key="2">
    <source>
        <dbReference type="ARBA" id="ARBA00022573"/>
    </source>
</evidence>
<dbReference type="Pfam" id="PF00590">
    <property type="entry name" value="TP_methylase"/>
    <property type="match status" value="1"/>
</dbReference>
<dbReference type="PANTHER" id="PTHR47036">
    <property type="entry name" value="COBALT-FACTOR III C(17)-METHYLTRANSFERASE-RELATED"/>
    <property type="match status" value="1"/>
</dbReference>
<dbReference type="NCBIfam" id="TIGR01466">
    <property type="entry name" value="cobJ_cbiH"/>
    <property type="match status" value="1"/>
</dbReference>
<keyword evidence="3 8" id="KW-0489">Methyltransferase</keyword>
<feature type="domain" description="Tetrapyrrole methylase" evidence="6">
    <location>
        <begin position="298"/>
        <end position="508"/>
    </location>
</feature>
<dbReference type="InterPro" id="IPR021744">
    <property type="entry name" value="CbiG_N"/>
</dbReference>
<gene>
    <name evidence="8" type="ORF">SAMN05421779_105384</name>
</gene>
<dbReference type="Gene3D" id="3.30.950.10">
    <property type="entry name" value="Methyltransferase, Cobalt-precorrin-4 Transmethylase, Domain 2"/>
    <property type="match status" value="1"/>
</dbReference>
<accession>A0A1N7NUZ7</accession>
<evidence type="ECO:0000313" key="9">
    <source>
        <dbReference type="Proteomes" id="UP000185678"/>
    </source>
</evidence>
<keyword evidence="2" id="KW-0169">Cobalamin biosynthesis</keyword>
<evidence type="ECO:0000313" key="8">
    <source>
        <dbReference type="EMBL" id="SIT02215.1"/>
    </source>
</evidence>
<dbReference type="Proteomes" id="UP000185678">
    <property type="component" value="Unassembled WGS sequence"/>
</dbReference>
<dbReference type="UniPathway" id="UPA00148"/>
<keyword evidence="9" id="KW-1185">Reference proteome</keyword>
<dbReference type="SUPFAM" id="SSF159672">
    <property type="entry name" value="CbiG N-terminal domain-like"/>
    <property type="match status" value="1"/>
</dbReference>
<evidence type="ECO:0000256" key="5">
    <source>
        <dbReference type="ARBA" id="ARBA00022691"/>
    </source>
</evidence>
<dbReference type="InterPro" id="IPR006363">
    <property type="entry name" value="Cbl_synth_CobJ/CibH_dom"/>
</dbReference>
<dbReference type="Pfam" id="PF11760">
    <property type="entry name" value="CbiG_N"/>
    <property type="match status" value="1"/>
</dbReference>
<feature type="domain" description="Cobalamin synthesis G N-terminal" evidence="7">
    <location>
        <begin position="47"/>
        <end position="125"/>
    </location>
</feature>
<dbReference type="Gene3D" id="3.40.50.11220">
    <property type="match status" value="1"/>
</dbReference>
<protein>
    <submittedName>
        <fullName evidence="8">Precorrin-3 methyltransferase</fullName>
    </submittedName>
</protein>
<dbReference type="InterPro" id="IPR038029">
    <property type="entry name" value="GbiG_N_sf"/>
</dbReference>
<keyword evidence="5" id="KW-0949">S-adenosyl-L-methionine</keyword>
<evidence type="ECO:0000259" key="6">
    <source>
        <dbReference type="Pfam" id="PF00590"/>
    </source>
</evidence>
<dbReference type="AlphaFoldDB" id="A0A1N7NUZ7"/>
<dbReference type="InterPro" id="IPR014777">
    <property type="entry name" value="4pyrrole_Mease_sub1"/>
</dbReference>
<dbReference type="InterPro" id="IPR035996">
    <property type="entry name" value="4pyrrol_Methylase_sf"/>
</dbReference>
<name>A0A1N7NUZ7_9PROT</name>
<dbReference type="GO" id="GO:0009236">
    <property type="term" value="P:cobalamin biosynthetic process"/>
    <property type="evidence" value="ECO:0007669"/>
    <property type="project" value="UniProtKB-UniPathway"/>
</dbReference>
<evidence type="ECO:0000259" key="7">
    <source>
        <dbReference type="Pfam" id="PF11760"/>
    </source>
</evidence>
<evidence type="ECO:0000256" key="1">
    <source>
        <dbReference type="ARBA" id="ARBA00004953"/>
    </source>
</evidence>
<evidence type="ECO:0000256" key="3">
    <source>
        <dbReference type="ARBA" id="ARBA00022603"/>
    </source>
</evidence>
<dbReference type="GO" id="GO:0032259">
    <property type="term" value="P:methylation"/>
    <property type="evidence" value="ECO:0007669"/>
    <property type="project" value="UniProtKB-KW"/>
</dbReference>
<dbReference type="PANTHER" id="PTHR47036:SF1">
    <property type="entry name" value="COBALT-FACTOR III C(17)-METHYLTRANSFERASE-RELATED"/>
    <property type="match status" value="1"/>
</dbReference>